<proteinExistence type="predicted"/>
<feature type="region of interest" description="Disordered" evidence="1">
    <location>
        <begin position="91"/>
        <end position="141"/>
    </location>
</feature>
<dbReference type="AlphaFoldDB" id="A0A7R9GUR3"/>
<protein>
    <submittedName>
        <fullName evidence="2">Uncharacterized protein</fullName>
    </submittedName>
</protein>
<organism evidence="2">
    <name type="scientific">Timema poppense</name>
    <name type="common">Walking stick</name>
    <dbReference type="NCBI Taxonomy" id="170557"/>
    <lineage>
        <taxon>Eukaryota</taxon>
        <taxon>Metazoa</taxon>
        <taxon>Ecdysozoa</taxon>
        <taxon>Arthropoda</taxon>
        <taxon>Hexapoda</taxon>
        <taxon>Insecta</taxon>
        <taxon>Pterygota</taxon>
        <taxon>Neoptera</taxon>
        <taxon>Polyneoptera</taxon>
        <taxon>Phasmatodea</taxon>
        <taxon>Timematodea</taxon>
        <taxon>Timematoidea</taxon>
        <taxon>Timematidae</taxon>
        <taxon>Timema</taxon>
    </lineage>
</organism>
<reference evidence="2" key="1">
    <citation type="submission" date="2020-11" db="EMBL/GenBank/DDBJ databases">
        <authorList>
            <person name="Tran Van P."/>
        </authorList>
    </citation>
    <scope>NUCLEOTIDE SEQUENCE</scope>
</reference>
<gene>
    <name evidence="2" type="ORF">TPSB3V08_LOCUS1574</name>
</gene>
<accession>A0A7R9GUR3</accession>
<evidence type="ECO:0000313" key="2">
    <source>
        <dbReference type="EMBL" id="CAD7398224.1"/>
    </source>
</evidence>
<evidence type="ECO:0000256" key="1">
    <source>
        <dbReference type="SAM" id="MobiDB-lite"/>
    </source>
</evidence>
<dbReference type="EMBL" id="OD000569">
    <property type="protein sequence ID" value="CAD7398224.1"/>
    <property type="molecule type" value="Genomic_DNA"/>
</dbReference>
<name>A0A7R9GUR3_TIMPO</name>
<sequence>MVPIVGDLVPIMKSDIDNVPIKYNTNIHTYGKDQAHLHDYTLKKGHVEKSLDVKSDSPWIDVMECSSLSMMANESNVGNLQDSLLPPKVNWVLPSQQHGPPIPPIHDPMGASASLPSPSPDRSTHIHPPLPLENPGFTPVL</sequence>